<gene>
    <name evidence="2" type="ORF">TMSB3V08_LOCUS12299</name>
</gene>
<accession>A0A7R9HV72</accession>
<dbReference type="EMBL" id="OB801552">
    <property type="protein sequence ID" value="CAD7435653.1"/>
    <property type="molecule type" value="Genomic_DNA"/>
</dbReference>
<reference evidence="2" key="1">
    <citation type="submission" date="2020-11" db="EMBL/GenBank/DDBJ databases">
        <authorList>
            <person name="Tran Van P."/>
        </authorList>
    </citation>
    <scope>NUCLEOTIDE SEQUENCE</scope>
</reference>
<dbReference type="GO" id="GO:0034198">
    <property type="term" value="P:cellular response to amino acid starvation"/>
    <property type="evidence" value="ECO:0007669"/>
    <property type="project" value="TreeGrafter"/>
</dbReference>
<dbReference type="PANTHER" id="PTHR23346:SF7">
    <property type="entry name" value="STALLED RIBOSOME SENSOR GCN1"/>
    <property type="match status" value="1"/>
</dbReference>
<protein>
    <submittedName>
        <fullName evidence="2">Uncharacterized protein</fullName>
    </submittedName>
</protein>
<proteinExistence type="predicted"/>
<keyword evidence="1" id="KW-0677">Repeat</keyword>
<dbReference type="GO" id="GO:0005829">
    <property type="term" value="C:cytosol"/>
    <property type="evidence" value="ECO:0007669"/>
    <property type="project" value="TreeGrafter"/>
</dbReference>
<dbReference type="GO" id="GO:0019887">
    <property type="term" value="F:protein kinase regulator activity"/>
    <property type="evidence" value="ECO:0007669"/>
    <property type="project" value="TreeGrafter"/>
</dbReference>
<name>A0A7R9HV72_9NEOP</name>
<evidence type="ECO:0000313" key="2">
    <source>
        <dbReference type="EMBL" id="CAD7435653.1"/>
    </source>
</evidence>
<evidence type="ECO:0000256" key="1">
    <source>
        <dbReference type="ARBA" id="ARBA00022737"/>
    </source>
</evidence>
<organism evidence="2">
    <name type="scientific">Timema monikensis</name>
    <dbReference type="NCBI Taxonomy" id="170555"/>
    <lineage>
        <taxon>Eukaryota</taxon>
        <taxon>Metazoa</taxon>
        <taxon>Ecdysozoa</taxon>
        <taxon>Arthropoda</taxon>
        <taxon>Hexapoda</taxon>
        <taxon>Insecta</taxon>
        <taxon>Pterygota</taxon>
        <taxon>Neoptera</taxon>
        <taxon>Polyneoptera</taxon>
        <taxon>Phasmatodea</taxon>
        <taxon>Timematodea</taxon>
        <taxon>Timematoidea</taxon>
        <taxon>Timematidae</taxon>
        <taxon>Timema</taxon>
    </lineage>
</organism>
<dbReference type="GO" id="GO:0006417">
    <property type="term" value="P:regulation of translation"/>
    <property type="evidence" value="ECO:0007669"/>
    <property type="project" value="TreeGrafter"/>
</dbReference>
<sequence>MQRLGACFISSSVQLLGDLLYRISGVSGKMSTETADEDDNFGTEQSHQAALHVWKVVVTNTPRTLREILPTLFSLLLGCLASTSYDKRQVTIMTFKFFD</sequence>
<dbReference type="AlphaFoldDB" id="A0A7R9HV72"/>
<dbReference type="PANTHER" id="PTHR23346">
    <property type="entry name" value="TRANSLATIONAL ACTIVATOR GCN1-RELATED"/>
    <property type="match status" value="1"/>
</dbReference>